<gene>
    <name evidence="2" type="ORF">ACFQWG_12845</name>
</gene>
<feature type="region of interest" description="Disordered" evidence="1">
    <location>
        <begin position="107"/>
        <end position="138"/>
    </location>
</feature>
<organism evidence="2 3">
    <name type="scientific">Schaalia naturae</name>
    <dbReference type="NCBI Taxonomy" id="635203"/>
    <lineage>
        <taxon>Bacteria</taxon>
        <taxon>Bacillati</taxon>
        <taxon>Actinomycetota</taxon>
        <taxon>Actinomycetes</taxon>
        <taxon>Actinomycetales</taxon>
        <taxon>Actinomycetaceae</taxon>
        <taxon>Schaalia</taxon>
    </lineage>
</organism>
<evidence type="ECO:0000313" key="3">
    <source>
        <dbReference type="Proteomes" id="UP001596527"/>
    </source>
</evidence>
<reference evidence="3" key="1">
    <citation type="journal article" date="2019" name="Int. J. Syst. Evol. Microbiol.">
        <title>The Global Catalogue of Microorganisms (GCM) 10K type strain sequencing project: providing services to taxonomists for standard genome sequencing and annotation.</title>
        <authorList>
            <consortium name="The Broad Institute Genomics Platform"/>
            <consortium name="The Broad Institute Genome Sequencing Center for Infectious Disease"/>
            <person name="Wu L."/>
            <person name="Ma J."/>
        </authorList>
    </citation>
    <scope>NUCLEOTIDE SEQUENCE [LARGE SCALE GENOMIC DNA]</scope>
    <source>
        <strain evidence="3">CCUG 56698</strain>
    </source>
</reference>
<dbReference type="InterPro" id="IPR036457">
    <property type="entry name" value="PPM-type-like_dom_sf"/>
</dbReference>
<evidence type="ECO:0000313" key="2">
    <source>
        <dbReference type="EMBL" id="MFC7582082.1"/>
    </source>
</evidence>
<evidence type="ECO:0000256" key="1">
    <source>
        <dbReference type="SAM" id="MobiDB-lite"/>
    </source>
</evidence>
<dbReference type="Proteomes" id="UP001596527">
    <property type="component" value="Unassembled WGS sequence"/>
</dbReference>
<protein>
    <submittedName>
        <fullName evidence="2">PP2C family protein-serine/threonine phosphatase</fullName>
        <ecNumber evidence="2">3.1.3.16</ecNumber>
    </submittedName>
</protein>
<dbReference type="RefSeq" id="WP_380975913.1">
    <property type="nucleotide sequence ID" value="NZ_JBHTEF010000001.1"/>
</dbReference>
<proteinExistence type="predicted"/>
<sequence length="138" mass="13561">MADGMGGHALGEVAARTALDAPAAPRPGVPLPPANILTRALGVGMPGPPEPDVACAPALAGDRLALCSDGVHGVVEEDLLCRIVWEAPDPQSAADALVVEAVQAAPGLPNGQRPAEGRPVGGIGGEPGCSPIPPAPRA</sequence>
<dbReference type="EC" id="3.1.3.16" evidence="2"/>
<dbReference type="Gene3D" id="3.60.40.10">
    <property type="entry name" value="PPM-type phosphatase domain"/>
    <property type="match status" value="1"/>
</dbReference>
<dbReference type="GO" id="GO:0004722">
    <property type="term" value="F:protein serine/threonine phosphatase activity"/>
    <property type="evidence" value="ECO:0007669"/>
    <property type="project" value="UniProtKB-EC"/>
</dbReference>
<keyword evidence="3" id="KW-1185">Reference proteome</keyword>
<keyword evidence="2" id="KW-0378">Hydrolase</keyword>
<dbReference type="SUPFAM" id="SSF81606">
    <property type="entry name" value="PP2C-like"/>
    <property type="match status" value="1"/>
</dbReference>
<name>A0ABW2SPU0_9ACTO</name>
<dbReference type="EMBL" id="JBHTEF010000001">
    <property type="protein sequence ID" value="MFC7582082.1"/>
    <property type="molecule type" value="Genomic_DNA"/>
</dbReference>
<accession>A0ABW2SPU0</accession>
<comment type="caution">
    <text evidence="2">The sequence shown here is derived from an EMBL/GenBank/DDBJ whole genome shotgun (WGS) entry which is preliminary data.</text>
</comment>